<dbReference type="InterPro" id="IPR036638">
    <property type="entry name" value="HLH_DNA-bd_sf"/>
</dbReference>
<evidence type="ECO:0000313" key="11">
    <source>
        <dbReference type="Proteomes" id="UP001346149"/>
    </source>
</evidence>
<keyword evidence="6" id="KW-0539">Nucleus</keyword>
<dbReference type="PANTHER" id="PTHR46266:SF3">
    <property type="entry name" value="TRANSCRIPTION FACTOR EGL1"/>
    <property type="match status" value="1"/>
</dbReference>
<reference evidence="10 11" key="1">
    <citation type="journal article" date="2023" name="Hortic Res">
        <title>Pangenome of water caltrop reveals structural variations and asymmetric subgenome divergence after allopolyploidization.</title>
        <authorList>
            <person name="Zhang X."/>
            <person name="Chen Y."/>
            <person name="Wang L."/>
            <person name="Yuan Y."/>
            <person name="Fang M."/>
            <person name="Shi L."/>
            <person name="Lu R."/>
            <person name="Comes H.P."/>
            <person name="Ma Y."/>
            <person name="Chen Y."/>
            <person name="Huang G."/>
            <person name="Zhou Y."/>
            <person name="Zheng Z."/>
            <person name="Qiu Y."/>
        </authorList>
    </citation>
    <scope>NUCLEOTIDE SEQUENCE [LARGE SCALE GENOMIC DNA]</scope>
    <source>
        <strain evidence="10">F231</strain>
    </source>
</reference>
<dbReference type="GO" id="GO:0080090">
    <property type="term" value="P:regulation of primary metabolic process"/>
    <property type="evidence" value="ECO:0007669"/>
    <property type="project" value="UniProtKB-ARBA"/>
</dbReference>
<evidence type="ECO:0000256" key="1">
    <source>
        <dbReference type="ARBA" id="ARBA00004123"/>
    </source>
</evidence>
<comment type="caution">
    <text evidence="10">The sequence shown here is derived from an EMBL/GenBank/DDBJ whole genome shotgun (WGS) entry which is preliminary data.</text>
</comment>
<dbReference type="GO" id="GO:0005634">
    <property type="term" value="C:nucleus"/>
    <property type="evidence" value="ECO:0007669"/>
    <property type="project" value="UniProtKB-SubCell"/>
</dbReference>
<dbReference type="AlphaFoldDB" id="A0AAN7M3E7"/>
<evidence type="ECO:0000259" key="8">
    <source>
        <dbReference type="Pfam" id="PF14215"/>
    </source>
</evidence>
<dbReference type="Pfam" id="PF22754">
    <property type="entry name" value="bHLH-TF_ACT-like_plant"/>
    <property type="match status" value="1"/>
</dbReference>
<keyword evidence="2" id="KW-0805">Transcription regulation</keyword>
<dbReference type="GO" id="GO:0046983">
    <property type="term" value="F:protein dimerization activity"/>
    <property type="evidence" value="ECO:0007669"/>
    <property type="project" value="InterPro"/>
</dbReference>
<evidence type="ECO:0000256" key="2">
    <source>
        <dbReference type="ARBA" id="ARBA00023015"/>
    </source>
</evidence>
<keyword evidence="4" id="KW-0010">Activator</keyword>
<evidence type="ECO:0000313" key="10">
    <source>
        <dbReference type="EMBL" id="KAK4796934.1"/>
    </source>
</evidence>
<evidence type="ECO:0000256" key="7">
    <source>
        <dbReference type="SAM" id="MobiDB-lite"/>
    </source>
</evidence>
<dbReference type="Pfam" id="PF14215">
    <property type="entry name" value="bHLH-MYC_N"/>
    <property type="match status" value="1"/>
</dbReference>
<dbReference type="Gene3D" id="4.10.280.10">
    <property type="entry name" value="Helix-loop-helix DNA-binding domain"/>
    <property type="match status" value="1"/>
</dbReference>
<dbReference type="InterPro" id="IPR025610">
    <property type="entry name" value="MYC/MYB_N"/>
</dbReference>
<name>A0AAN7M3E7_TRANT</name>
<evidence type="ECO:0000256" key="6">
    <source>
        <dbReference type="ARBA" id="ARBA00023242"/>
    </source>
</evidence>
<keyword evidence="3" id="KW-0238">DNA-binding</keyword>
<dbReference type="Proteomes" id="UP001346149">
    <property type="component" value="Unassembled WGS sequence"/>
</dbReference>
<dbReference type="InterPro" id="IPR054502">
    <property type="entry name" value="bHLH-TF_ACT-like_plant"/>
</dbReference>
<proteinExistence type="predicted"/>
<feature type="compositionally biased region" description="Basic and acidic residues" evidence="7">
    <location>
        <begin position="451"/>
        <end position="467"/>
    </location>
</feature>
<protein>
    <submittedName>
        <fullName evidence="10">Uncharacterized protein</fullName>
    </submittedName>
</protein>
<keyword evidence="11" id="KW-1185">Reference proteome</keyword>
<dbReference type="EMBL" id="JAXQNO010000006">
    <property type="protein sequence ID" value="KAK4796934.1"/>
    <property type="molecule type" value="Genomic_DNA"/>
</dbReference>
<gene>
    <name evidence="10" type="ORF">SAY86_029260</name>
</gene>
<keyword evidence="5" id="KW-0804">Transcription</keyword>
<organism evidence="10 11">
    <name type="scientific">Trapa natans</name>
    <name type="common">Water chestnut</name>
    <dbReference type="NCBI Taxonomy" id="22666"/>
    <lineage>
        <taxon>Eukaryota</taxon>
        <taxon>Viridiplantae</taxon>
        <taxon>Streptophyta</taxon>
        <taxon>Embryophyta</taxon>
        <taxon>Tracheophyta</taxon>
        <taxon>Spermatophyta</taxon>
        <taxon>Magnoliopsida</taxon>
        <taxon>eudicotyledons</taxon>
        <taxon>Gunneridae</taxon>
        <taxon>Pentapetalae</taxon>
        <taxon>rosids</taxon>
        <taxon>malvids</taxon>
        <taxon>Myrtales</taxon>
        <taxon>Lythraceae</taxon>
        <taxon>Trapa</taxon>
    </lineage>
</organism>
<sequence length="568" mass="64560">MESRARDRETGVLTGLKQQLALAVRNIGWSYGIFWSISASQPRMLEWGDGYYNGDIKIRKTAQAVDFNADELGLQRSEQLRELYKWLSTAESSQLRRPSGALSPEDLSDTEWYYLVCMSFCFHIGQGLPGRTLSTGQSTWHCDLPYADCSIFCRSLLAKSASIQTVVCFPFFGGAVELGVTNLVPEDSALIQYAMALLLETPHLRSSTAFHHNVYKTRMIPTCGEDQIVSSTTSADRSFAHRATDVLLMVGGTNIADFNDSSLHSEKSSHYISHTSIDLRNAIQHPLDNIGLDVQDDHFHYQSILWDLLKTAKEFLLLPNLEKNKRESCFGEWKYGGLAYYSKQRCGTHQRMLKGILFEVPRMHDQDLTEFPTQSCSKKNGVWKHEADGISMFHVSTERRQYDKINEQLSTLGSMAPSSRKVHVLEHKIQYLKTLKRRLEELECIESGLASREEPTQETSERRRDNHGVNTFMSDEGLRVKKRKACEIDDMKIAMKYDDNLFVSVEDKEVVIVMKCRWKEGLLLEIVNTASNLQLDFHSIQSSMDDGILSLAVKSKVRIPRENNNPSS</sequence>
<feature type="domain" description="Transcription factor MYC/MYB N-terminal" evidence="8">
    <location>
        <begin position="16"/>
        <end position="194"/>
    </location>
</feature>
<comment type="subcellular location">
    <subcellularLocation>
        <location evidence="1">Nucleus</location>
    </subcellularLocation>
</comment>
<accession>A0AAN7M3E7</accession>
<dbReference type="SUPFAM" id="SSF47459">
    <property type="entry name" value="HLH, helix-loop-helix DNA-binding domain"/>
    <property type="match status" value="1"/>
</dbReference>
<dbReference type="PANTHER" id="PTHR46266">
    <property type="entry name" value="TRANSCRIPTION FACTOR TT8"/>
    <property type="match status" value="1"/>
</dbReference>
<evidence type="ECO:0000256" key="5">
    <source>
        <dbReference type="ARBA" id="ARBA00023163"/>
    </source>
</evidence>
<feature type="region of interest" description="Disordered" evidence="7">
    <location>
        <begin position="450"/>
        <end position="470"/>
    </location>
</feature>
<evidence type="ECO:0000256" key="3">
    <source>
        <dbReference type="ARBA" id="ARBA00023125"/>
    </source>
</evidence>
<evidence type="ECO:0000259" key="9">
    <source>
        <dbReference type="Pfam" id="PF22754"/>
    </source>
</evidence>
<evidence type="ECO:0000256" key="4">
    <source>
        <dbReference type="ARBA" id="ARBA00023159"/>
    </source>
</evidence>
<feature type="domain" description="Plant bHLH transcription factor ACT-like" evidence="9">
    <location>
        <begin position="502"/>
        <end position="556"/>
    </location>
</feature>